<proteinExistence type="predicted"/>
<dbReference type="PaxDb" id="7159-AAEL017504-PA"/>
<dbReference type="HOGENOM" id="CLU_3368815_0_0_1"/>
<dbReference type="EMBL" id="CH477244">
    <property type="protein sequence ID" value="EJY57424.1"/>
    <property type="molecule type" value="Genomic_DNA"/>
</dbReference>
<evidence type="ECO:0000313" key="2">
    <source>
        <dbReference type="Proteomes" id="UP000682892"/>
    </source>
</evidence>
<dbReference type="AlphaFoldDB" id="J9HHV2"/>
<organism evidence="1 2">
    <name type="scientific">Aedes aegypti</name>
    <name type="common">Yellowfever mosquito</name>
    <name type="synonym">Culex aegypti</name>
    <dbReference type="NCBI Taxonomy" id="7159"/>
    <lineage>
        <taxon>Eukaryota</taxon>
        <taxon>Metazoa</taxon>
        <taxon>Ecdysozoa</taxon>
        <taxon>Arthropoda</taxon>
        <taxon>Hexapoda</taxon>
        <taxon>Insecta</taxon>
        <taxon>Pterygota</taxon>
        <taxon>Neoptera</taxon>
        <taxon>Endopterygota</taxon>
        <taxon>Diptera</taxon>
        <taxon>Nematocera</taxon>
        <taxon>Culicoidea</taxon>
        <taxon>Culicidae</taxon>
        <taxon>Culicinae</taxon>
        <taxon>Aedini</taxon>
        <taxon>Aedes</taxon>
        <taxon>Stegomyia</taxon>
    </lineage>
</organism>
<dbReference type="Proteomes" id="UP000682892">
    <property type="component" value="Chromosome 1"/>
</dbReference>
<sequence length="35" mass="3804">MNSTRIGATHTYTKNTHTQNKAKSLGLSITAIESK</sequence>
<reference evidence="1" key="2">
    <citation type="journal article" date="2007" name="Science">
        <title>Genome sequence of Aedes aegypti, a major arbovirus vector.</title>
        <authorList>
            <person name="Nene V."/>
            <person name="Wortman J.R."/>
            <person name="Lawson D."/>
            <person name="Haas B."/>
            <person name="Kodira C."/>
            <person name="Tu Z.J."/>
            <person name="Loftus B."/>
            <person name="Xi Z."/>
            <person name="Megy K."/>
            <person name="Grabherr M."/>
            <person name="Ren Q."/>
            <person name="Zdobnov E.M."/>
            <person name="Lobo N.F."/>
            <person name="Campbell K.S."/>
            <person name="Brown S.E."/>
            <person name="Bonaldo M.F."/>
            <person name="Zhu J."/>
            <person name="Sinkins S.P."/>
            <person name="Hogenkamp D.G."/>
            <person name="Amedeo P."/>
            <person name="Arensburger P."/>
            <person name="Atkinson P.W."/>
            <person name="Bidwell S."/>
            <person name="Biedler J."/>
            <person name="Birney E."/>
            <person name="Bruggner R.V."/>
            <person name="Costas J."/>
            <person name="Coy M.R."/>
            <person name="Crabtree J."/>
            <person name="Crawford M."/>
            <person name="Debruyn B."/>
            <person name="Decaprio D."/>
            <person name="Eiglmeier K."/>
            <person name="Eisenstadt E."/>
            <person name="El-Dorry H."/>
            <person name="Gelbart W.M."/>
            <person name="Gomes S.L."/>
            <person name="Hammond M."/>
            <person name="Hannick L.I."/>
            <person name="Hogan J.R."/>
            <person name="Holmes M.H."/>
            <person name="Jaffe D."/>
            <person name="Johnston J.S."/>
            <person name="Kennedy R.C."/>
            <person name="Koo H."/>
            <person name="Kravitz S."/>
            <person name="Kriventseva E.V."/>
            <person name="Kulp D."/>
            <person name="Labutti K."/>
            <person name="Lee E."/>
            <person name="Li S."/>
            <person name="Lovin D.D."/>
            <person name="Mao C."/>
            <person name="Mauceli E."/>
            <person name="Menck C.F."/>
            <person name="Miller J.R."/>
            <person name="Montgomery P."/>
            <person name="Mori A."/>
            <person name="Nascimento A.L."/>
            <person name="Naveira H.F."/>
            <person name="Nusbaum C."/>
            <person name="O'leary S."/>
            <person name="Orvis J."/>
            <person name="Pertea M."/>
            <person name="Quesneville H."/>
            <person name="Reidenbach K.R."/>
            <person name="Rogers Y.H."/>
            <person name="Roth C.W."/>
            <person name="Schneider J.R."/>
            <person name="Schatz M."/>
            <person name="Shumway M."/>
            <person name="Stanke M."/>
            <person name="Stinson E.O."/>
            <person name="Tubio J.M."/>
            <person name="Vanzee J.P."/>
            <person name="Verjovski-Almeida S."/>
            <person name="Werner D."/>
            <person name="White O."/>
            <person name="Wyder S."/>
            <person name="Zeng Q."/>
            <person name="Zhao Q."/>
            <person name="Zhao Y."/>
            <person name="Hill C.A."/>
            <person name="Raikhel A.S."/>
            <person name="Soares M.B."/>
            <person name="Knudson D.L."/>
            <person name="Lee N.H."/>
            <person name="Galagan J."/>
            <person name="Salzberg S.L."/>
            <person name="Paulsen I.T."/>
            <person name="Dimopoulos G."/>
            <person name="Collins F.H."/>
            <person name="Birren B."/>
            <person name="Fraser-Liggett C.M."/>
            <person name="Severson D.W."/>
        </authorList>
    </citation>
    <scope>NUCLEOTIDE SEQUENCE [LARGE SCALE GENOMIC DNA]</scope>
    <source>
        <strain evidence="1">Liverpool</strain>
    </source>
</reference>
<protein>
    <submittedName>
        <fullName evidence="1">AAEL017504-PA</fullName>
    </submittedName>
</protein>
<reference evidence="1" key="1">
    <citation type="submission" date="2005-10" db="EMBL/GenBank/DDBJ databases">
        <authorList>
            <person name="Loftus B.J."/>
            <person name="Nene V.M."/>
            <person name="Hannick L.I."/>
            <person name="Bidwell S."/>
            <person name="Haas B."/>
            <person name="Amedeo P."/>
            <person name="Orvis J."/>
            <person name="Wortman J.R."/>
            <person name="White O.R."/>
            <person name="Salzberg S."/>
            <person name="Shumway M."/>
            <person name="Koo H."/>
            <person name="Zhao Y."/>
            <person name="Holmes M."/>
            <person name="Miller J."/>
            <person name="Schatz M."/>
            <person name="Pop M."/>
            <person name="Pai G."/>
            <person name="Utterback T."/>
            <person name="Rogers Y.-H."/>
            <person name="Kravitz S."/>
            <person name="Fraser C.M."/>
        </authorList>
    </citation>
    <scope>NUCLEOTIDE SEQUENCE</scope>
    <source>
        <strain evidence="1">Liverpool</strain>
    </source>
</reference>
<evidence type="ECO:0000313" key="1">
    <source>
        <dbReference type="EMBL" id="EJY57424.1"/>
    </source>
</evidence>
<accession>J9HHV2</accession>
<name>J9HHV2_AEDAE</name>
<reference evidence="1" key="3">
    <citation type="submission" date="2012-09" db="EMBL/GenBank/DDBJ databases">
        <authorList>
            <consortium name="VectorBase"/>
        </authorList>
    </citation>
    <scope>NUCLEOTIDE SEQUENCE</scope>
    <source>
        <strain evidence="1">Liverpool</strain>
    </source>
</reference>
<gene>
    <name evidence="1" type="ORF">AaeL_AAEL017504</name>
</gene>